<dbReference type="EMBL" id="CM000648">
    <property type="protein sequence ID" value="EED89311.1"/>
    <property type="molecule type" value="Genomic_DNA"/>
</dbReference>
<dbReference type="HOGENOM" id="CLU_1735151_0_0_1"/>
<accession>B8CBG0</accession>
<reference evidence="2 3" key="1">
    <citation type="journal article" date="2004" name="Science">
        <title>The genome of the diatom Thalassiosira pseudonana: ecology, evolution, and metabolism.</title>
        <authorList>
            <person name="Armbrust E.V."/>
            <person name="Berges J.A."/>
            <person name="Bowler C."/>
            <person name="Green B.R."/>
            <person name="Martinez D."/>
            <person name="Putnam N.H."/>
            <person name="Zhou S."/>
            <person name="Allen A.E."/>
            <person name="Apt K.E."/>
            <person name="Bechner M."/>
            <person name="Brzezinski M.A."/>
            <person name="Chaal B.K."/>
            <person name="Chiovitti A."/>
            <person name="Davis A.K."/>
            <person name="Demarest M.S."/>
            <person name="Detter J.C."/>
            <person name="Glavina T."/>
            <person name="Goodstein D."/>
            <person name="Hadi M.Z."/>
            <person name="Hellsten U."/>
            <person name="Hildebrand M."/>
            <person name="Jenkins B.D."/>
            <person name="Jurka J."/>
            <person name="Kapitonov V.V."/>
            <person name="Kroger N."/>
            <person name="Lau W.W."/>
            <person name="Lane T.W."/>
            <person name="Larimer F.W."/>
            <person name="Lippmeier J.C."/>
            <person name="Lucas S."/>
            <person name="Medina M."/>
            <person name="Montsant A."/>
            <person name="Obornik M."/>
            <person name="Parker M.S."/>
            <person name="Palenik B."/>
            <person name="Pazour G.J."/>
            <person name="Richardson P.M."/>
            <person name="Rynearson T.A."/>
            <person name="Saito M.A."/>
            <person name="Schwartz D.C."/>
            <person name="Thamatrakoln K."/>
            <person name="Valentin K."/>
            <person name="Vardi A."/>
            <person name="Wilkerson F.P."/>
            <person name="Rokhsar D.S."/>
        </authorList>
    </citation>
    <scope>NUCLEOTIDE SEQUENCE [LARGE SCALE GENOMIC DNA]</scope>
    <source>
        <strain evidence="2 3">CCMP1335</strain>
    </source>
</reference>
<evidence type="ECO:0000256" key="1">
    <source>
        <dbReference type="SAM" id="Coils"/>
    </source>
</evidence>
<dbReference type="AlphaFoldDB" id="B8CBG0"/>
<keyword evidence="3" id="KW-1185">Reference proteome</keyword>
<gene>
    <name evidence="2" type="ORF">THAPSDRAFT_24668</name>
</gene>
<proteinExistence type="predicted"/>
<feature type="coiled-coil region" evidence="1">
    <location>
        <begin position="38"/>
        <end position="65"/>
    </location>
</feature>
<dbReference type="InParanoid" id="B8CBG0"/>
<evidence type="ECO:0000313" key="2">
    <source>
        <dbReference type="EMBL" id="EED89311.1"/>
    </source>
</evidence>
<keyword evidence="1" id="KW-0175">Coiled coil</keyword>
<reference evidence="2 3" key="2">
    <citation type="journal article" date="2008" name="Nature">
        <title>The Phaeodactylum genome reveals the evolutionary history of diatom genomes.</title>
        <authorList>
            <person name="Bowler C."/>
            <person name="Allen A.E."/>
            <person name="Badger J.H."/>
            <person name="Grimwood J."/>
            <person name="Jabbari K."/>
            <person name="Kuo A."/>
            <person name="Maheswari U."/>
            <person name="Martens C."/>
            <person name="Maumus F."/>
            <person name="Otillar R.P."/>
            <person name="Rayko E."/>
            <person name="Salamov A."/>
            <person name="Vandepoele K."/>
            <person name="Beszteri B."/>
            <person name="Gruber A."/>
            <person name="Heijde M."/>
            <person name="Katinka M."/>
            <person name="Mock T."/>
            <person name="Valentin K."/>
            <person name="Verret F."/>
            <person name="Berges J.A."/>
            <person name="Brownlee C."/>
            <person name="Cadoret J.P."/>
            <person name="Chiovitti A."/>
            <person name="Choi C.J."/>
            <person name="Coesel S."/>
            <person name="De Martino A."/>
            <person name="Detter J.C."/>
            <person name="Durkin C."/>
            <person name="Falciatore A."/>
            <person name="Fournet J."/>
            <person name="Haruta M."/>
            <person name="Huysman M.J."/>
            <person name="Jenkins B.D."/>
            <person name="Jiroutova K."/>
            <person name="Jorgensen R.E."/>
            <person name="Joubert Y."/>
            <person name="Kaplan A."/>
            <person name="Kroger N."/>
            <person name="Kroth P.G."/>
            <person name="La Roche J."/>
            <person name="Lindquist E."/>
            <person name="Lommer M."/>
            <person name="Martin-Jezequel V."/>
            <person name="Lopez P.J."/>
            <person name="Lucas S."/>
            <person name="Mangogna M."/>
            <person name="McGinnis K."/>
            <person name="Medlin L.K."/>
            <person name="Montsant A."/>
            <person name="Oudot-Le Secq M.P."/>
            <person name="Napoli C."/>
            <person name="Obornik M."/>
            <person name="Parker M.S."/>
            <person name="Petit J.L."/>
            <person name="Porcel B.M."/>
            <person name="Poulsen N."/>
            <person name="Robison M."/>
            <person name="Rychlewski L."/>
            <person name="Rynearson T.A."/>
            <person name="Schmutz J."/>
            <person name="Shapiro H."/>
            <person name="Siaut M."/>
            <person name="Stanley M."/>
            <person name="Sussman M.R."/>
            <person name="Taylor A.R."/>
            <person name="Vardi A."/>
            <person name="von Dassow P."/>
            <person name="Vyverman W."/>
            <person name="Willis A."/>
            <person name="Wyrwicz L.S."/>
            <person name="Rokhsar D.S."/>
            <person name="Weissenbach J."/>
            <person name="Armbrust E.V."/>
            <person name="Green B.R."/>
            <person name="Van de Peer Y."/>
            <person name="Grigoriev I.V."/>
        </authorList>
    </citation>
    <scope>NUCLEOTIDE SEQUENCE [LARGE SCALE GENOMIC DNA]</scope>
    <source>
        <strain evidence="2 3">CCMP1335</strain>
    </source>
</reference>
<protein>
    <submittedName>
        <fullName evidence="2">Uncharacterized protein</fullName>
    </submittedName>
</protein>
<dbReference type="GeneID" id="7446935"/>
<dbReference type="RefSeq" id="XP_002293575.1">
    <property type="nucleotide sequence ID" value="XM_002293539.1"/>
</dbReference>
<dbReference type="PaxDb" id="35128-Thaps24668"/>
<evidence type="ECO:0000313" key="3">
    <source>
        <dbReference type="Proteomes" id="UP000001449"/>
    </source>
</evidence>
<dbReference type="KEGG" id="tps:THAPSDRAFT_24668"/>
<organism evidence="2 3">
    <name type="scientific">Thalassiosira pseudonana</name>
    <name type="common">Marine diatom</name>
    <name type="synonym">Cyclotella nana</name>
    <dbReference type="NCBI Taxonomy" id="35128"/>
    <lineage>
        <taxon>Eukaryota</taxon>
        <taxon>Sar</taxon>
        <taxon>Stramenopiles</taxon>
        <taxon>Ochrophyta</taxon>
        <taxon>Bacillariophyta</taxon>
        <taxon>Coscinodiscophyceae</taxon>
        <taxon>Thalassiosirophycidae</taxon>
        <taxon>Thalassiosirales</taxon>
        <taxon>Thalassiosiraceae</taxon>
        <taxon>Thalassiosira</taxon>
    </lineage>
</organism>
<dbReference type="Proteomes" id="UP000001449">
    <property type="component" value="Chromosome 13"/>
</dbReference>
<name>B8CBG0_THAPS</name>
<sequence length="151" mass="17468">MKTIVHLRTFCHPSTRNEHSYYVDYEEEGLSQRLSTITVDSNSTIAQMREQIQEYEENGVKKRSSFYTEFLQFMQRIQNPGYEDSEPSPSYQIGVLRNKDGQCNISTISIIQREVECEPICEVVGELLGTDFVLIPSTQIHPETRQLSIEL</sequence>